<keyword evidence="3 6" id="KW-1133">Transmembrane helix</keyword>
<evidence type="ECO:0000256" key="5">
    <source>
        <dbReference type="SAM" id="MobiDB-lite"/>
    </source>
</evidence>
<evidence type="ECO:0000256" key="3">
    <source>
        <dbReference type="ARBA" id="ARBA00022989"/>
    </source>
</evidence>
<reference evidence="7 8" key="1">
    <citation type="submission" date="2015-01" db="EMBL/GenBank/DDBJ databases">
        <title>The Genome Sequence of Exophiala xenobiotica CBS118157.</title>
        <authorList>
            <consortium name="The Broad Institute Genomics Platform"/>
            <person name="Cuomo C."/>
            <person name="de Hoog S."/>
            <person name="Gorbushina A."/>
            <person name="Stielow B."/>
            <person name="Teixiera M."/>
            <person name="Abouelleil A."/>
            <person name="Chapman S.B."/>
            <person name="Priest M."/>
            <person name="Young S.K."/>
            <person name="Wortman J."/>
            <person name="Nusbaum C."/>
            <person name="Birren B."/>
        </authorList>
    </citation>
    <scope>NUCLEOTIDE SEQUENCE [LARGE SCALE GENOMIC DNA]</scope>
    <source>
        <strain evidence="7 8">CBS 118157</strain>
    </source>
</reference>
<keyword evidence="4 6" id="KW-0472">Membrane</keyword>
<dbReference type="InterPro" id="IPR051694">
    <property type="entry name" value="Immunoregulatory_rcpt-like"/>
</dbReference>
<feature type="compositionally biased region" description="Basic and acidic residues" evidence="5">
    <location>
        <begin position="182"/>
        <end position="194"/>
    </location>
</feature>
<dbReference type="GeneID" id="25329646"/>
<dbReference type="STRING" id="348802.A0A0D2CQ42"/>
<dbReference type="Proteomes" id="UP000054342">
    <property type="component" value="Unassembled WGS sequence"/>
</dbReference>
<dbReference type="HOGENOM" id="CLU_053545_1_0_1"/>
<protein>
    <recommendedName>
        <fullName evidence="9">Mid2 domain-containing protein</fullName>
    </recommendedName>
</protein>
<dbReference type="EMBL" id="KN847321">
    <property type="protein sequence ID" value="KIW52067.1"/>
    <property type="molecule type" value="Genomic_DNA"/>
</dbReference>
<feature type="region of interest" description="Disordered" evidence="5">
    <location>
        <begin position="69"/>
        <end position="129"/>
    </location>
</feature>
<dbReference type="OrthoDB" id="4148662at2759"/>
<name>A0A0D2CQ42_9EURO</name>
<keyword evidence="8" id="KW-1185">Reference proteome</keyword>
<organism evidence="7 8">
    <name type="scientific">Exophiala xenobiotica</name>
    <dbReference type="NCBI Taxonomy" id="348802"/>
    <lineage>
        <taxon>Eukaryota</taxon>
        <taxon>Fungi</taxon>
        <taxon>Dikarya</taxon>
        <taxon>Ascomycota</taxon>
        <taxon>Pezizomycotina</taxon>
        <taxon>Eurotiomycetes</taxon>
        <taxon>Chaetothyriomycetidae</taxon>
        <taxon>Chaetothyriales</taxon>
        <taxon>Herpotrichiellaceae</taxon>
        <taxon>Exophiala</taxon>
    </lineage>
</organism>
<evidence type="ECO:0000256" key="4">
    <source>
        <dbReference type="ARBA" id="ARBA00023136"/>
    </source>
</evidence>
<dbReference type="PANTHER" id="PTHR15549:SF6">
    <property type="entry name" value="MID2 DOMAIN-CONTAINING PROTEIN"/>
    <property type="match status" value="1"/>
</dbReference>
<dbReference type="AlphaFoldDB" id="A0A0D2CQ42"/>
<evidence type="ECO:0000313" key="7">
    <source>
        <dbReference type="EMBL" id="KIW52067.1"/>
    </source>
</evidence>
<sequence length="266" mass="28260">MACEELGGTTVSKPTPSPCWCPETSRTVAFEDASVLTNIMSLPIATGLSVTWEDVEAYSAEHALTSAAVSTPSTSSYPTSTSSKSASTTSVSSTSPSPTVFTQILTTGASSTTTYPSSPTPTADSATSSNGLNTGAKIGIALGSASGAIFSLLLILLALRYTKQRQKRKQEEQCRPPMMDLTRPRSDAEIDPDMRSPAWSGHKSELAADETTHISPAPRYQEINNRNRHQSVEVEGSSTRPPPVQPTRDGGYTMPGRNGTYYEMGD</sequence>
<feature type="compositionally biased region" description="Basic and acidic residues" evidence="5">
    <location>
        <begin position="202"/>
        <end position="212"/>
    </location>
</feature>
<dbReference type="RefSeq" id="XP_013312651.1">
    <property type="nucleotide sequence ID" value="XM_013457197.1"/>
</dbReference>
<dbReference type="GO" id="GO:0071944">
    <property type="term" value="C:cell periphery"/>
    <property type="evidence" value="ECO:0007669"/>
    <property type="project" value="UniProtKB-ARBA"/>
</dbReference>
<accession>A0A0D2CQ42</accession>
<keyword evidence="2 6" id="KW-0812">Transmembrane</keyword>
<evidence type="ECO:0000256" key="2">
    <source>
        <dbReference type="ARBA" id="ARBA00022692"/>
    </source>
</evidence>
<proteinExistence type="predicted"/>
<dbReference type="PANTHER" id="PTHR15549">
    <property type="entry name" value="PAIRED IMMUNOGLOBULIN-LIKE TYPE 2 RECEPTOR"/>
    <property type="match status" value="1"/>
</dbReference>
<evidence type="ECO:0000256" key="6">
    <source>
        <dbReference type="SAM" id="Phobius"/>
    </source>
</evidence>
<evidence type="ECO:0000313" key="8">
    <source>
        <dbReference type="Proteomes" id="UP000054342"/>
    </source>
</evidence>
<feature type="transmembrane region" description="Helical" evidence="6">
    <location>
        <begin position="138"/>
        <end position="159"/>
    </location>
</feature>
<feature type="region of interest" description="Disordered" evidence="5">
    <location>
        <begin position="166"/>
        <end position="266"/>
    </location>
</feature>
<dbReference type="GO" id="GO:0016020">
    <property type="term" value="C:membrane"/>
    <property type="evidence" value="ECO:0007669"/>
    <property type="project" value="UniProtKB-SubCell"/>
</dbReference>
<evidence type="ECO:0000256" key="1">
    <source>
        <dbReference type="ARBA" id="ARBA00004167"/>
    </source>
</evidence>
<evidence type="ECO:0008006" key="9">
    <source>
        <dbReference type="Google" id="ProtNLM"/>
    </source>
</evidence>
<gene>
    <name evidence="7" type="ORF">PV05_07738</name>
</gene>
<comment type="subcellular location">
    <subcellularLocation>
        <location evidence="1">Membrane</location>
        <topology evidence="1">Single-pass membrane protein</topology>
    </subcellularLocation>
</comment>